<feature type="chain" id="PRO_5012891798" description="4Fe-4S ferredoxin-type domain-containing protein" evidence="1">
    <location>
        <begin position="17"/>
        <end position="68"/>
    </location>
</feature>
<gene>
    <name evidence="2" type="ORF">ZT3D7_G9865</name>
</gene>
<keyword evidence="3" id="KW-1185">Reference proteome</keyword>
<keyword evidence="1" id="KW-0732">Signal</keyword>
<evidence type="ECO:0000256" key="1">
    <source>
        <dbReference type="SAM" id="SignalP"/>
    </source>
</evidence>
<proteinExistence type="predicted"/>
<feature type="signal peptide" evidence="1">
    <location>
        <begin position="1"/>
        <end position="16"/>
    </location>
</feature>
<name>A0A1X7S5C1_ZYMT9</name>
<dbReference type="AlphaFoldDB" id="A0A1X7S5C1"/>
<organism evidence="2 3">
    <name type="scientific">Zymoseptoria tritici (strain ST99CH_3D7)</name>
    <dbReference type="NCBI Taxonomy" id="1276538"/>
    <lineage>
        <taxon>Eukaryota</taxon>
        <taxon>Fungi</taxon>
        <taxon>Dikarya</taxon>
        <taxon>Ascomycota</taxon>
        <taxon>Pezizomycotina</taxon>
        <taxon>Dothideomycetes</taxon>
        <taxon>Dothideomycetidae</taxon>
        <taxon>Mycosphaerellales</taxon>
        <taxon>Mycosphaerellaceae</taxon>
        <taxon>Zymoseptoria</taxon>
    </lineage>
</organism>
<evidence type="ECO:0000313" key="3">
    <source>
        <dbReference type="Proteomes" id="UP000215127"/>
    </source>
</evidence>
<protein>
    <recommendedName>
        <fullName evidence="4">4Fe-4S ferredoxin-type domain-containing protein</fullName>
    </recommendedName>
</protein>
<dbReference type="EMBL" id="LT853701">
    <property type="protein sequence ID" value="SMQ54710.1"/>
    <property type="molecule type" value="Genomic_DNA"/>
</dbReference>
<accession>A0A1X7S5C1</accession>
<evidence type="ECO:0000313" key="2">
    <source>
        <dbReference type="EMBL" id="SMQ54710.1"/>
    </source>
</evidence>
<sequence length="68" mass="6966">MKLFTILLAVLPAALAVAVADPAPQGGICCNYCQKGSQCAKNCVICTNVCCSNCETGSECTKKCDSGC</sequence>
<reference evidence="2 3" key="1">
    <citation type="submission" date="2016-06" db="EMBL/GenBank/DDBJ databases">
        <authorList>
            <person name="Kjaerup R.B."/>
            <person name="Dalgaard T.S."/>
            <person name="Juul-Madsen H.R."/>
        </authorList>
    </citation>
    <scope>NUCLEOTIDE SEQUENCE [LARGE SCALE GENOMIC DNA]</scope>
</reference>
<dbReference type="Proteomes" id="UP000215127">
    <property type="component" value="Chromosome 10"/>
</dbReference>
<evidence type="ECO:0008006" key="4">
    <source>
        <dbReference type="Google" id="ProtNLM"/>
    </source>
</evidence>